<gene>
    <name evidence="1" type="ORF">NTEN_LOCUS24188</name>
</gene>
<name>A0A6H5HU35_9HEMI</name>
<accession>A0A6H5HU35</accession>
<proteinExistence type="predicted"/>
<keyword evidence="2" id="KW-1185">Reference proteome</keyword>
<sequence length="89" mass="10430">MKDIDASTSISPLSRACKYLTWPPWDCSTARVRSGWYRLRQKQITTRDLIFQSKQSSNTPITMPNNREKYVIYMKLLIPKTRGRWTSCG</sequence>
<organism evidence="1 2">
    <name type="scientific">Nesidiocoris tenuis</name>
    <dbReference type="NCBI Taxonomy" id="355587"/>
    <lineage>
        <taxon>Eukaryota</taxon>
        <taxon>Metazoa</taxon>
        <taxon>Ecdysozoa</taxon>
        <taxon>Arthropoda</taxon>
        <taxon>Hexapoda</taxon>
        <taxon>Insecta</taxon>
        <taxon>Pterygota</taxon>
        <taxon>Neoptera</taxon>
        <taxon>Paraneoptera</taxon>
        <taxon>Hemiptera</taxon>
        <taxon>Heteroptera</taxon>
        <taxon>Panheteroptera</taxon>
        <taxon>Cimicomorpha</taxon>
        <taxon>Miridae</taxon>
        <taxon>Dicyphina</taxon>
        <taxon>Nesidiocoris</taxon>
    </lineage>
</organism>
<dbReference type="EMBL" id="CADCXU010035420">
    <property type="protein sequence ID" value="CAB0020616.1"/>
    <property type="molecule type" value="Genomic_DNA"/>
</dbReference>
<dbReference type="AlphaFoldDB" id="A0A6H5HU35"/>
<evidence type="ECO:0000313" key="2">
    <source>
        <dbReference type="Proteomes" id="UP000479000"/>
    </source>
</evidence>
<evidence type="ECO:0000313" key="1">
    <source>
        <dbReference type="EMBL" id="CAB0020616.1"/>
    </source>
</evidence>
<protein>
    <submittedName>
        <fullName evidence="1">Uncharacterized protein</fullName>
    </submittedName>
</protein>
<dbReference type="Proteomes" id="UP000479000">
    <property type="component" value="Unassembled WGS sequence"/>
</dbReference>
<reference evidence="1 2" key="1">
    <citation type="submission" date="2020-02" db="EMBL/GenBank/DDBJ databases">
        <authorList>
            <person name="Ferguson B K."/>
        </authorList>
    </citation>
    <scope>NUCLEOTIDE SEQUENCE [LARGE SCALE GENOMIC DNA]</scope>
</reference>